<dbReference type="EMBL" id="JAIQCV010000013">
    <property type="protein sequence ID" value="KAH1031419.1"/>
    <property type="molecule type" value="Genomic_DNA"/>
</dbReference>
<dbReference type="PANTHER" id="PTHR31286:SF173">
    <property type="entry name" value="DUF4283 DOMAIN-CONTAINING PROTEIN"/>
    <property type="match status" value="1"/>
</dbReference>
<feature type="domain" description="CCHC-type" evidence="3">
    <location>
        <begin position="221"/>
        <end position="236"/>
    </location>
</feature>
<evidence type="ECO:0000313" key="5">
    <source>
        <dbReference type="Proteomes" id="UP000828251"/>
    </source>
</evidence>
<feature type="compositionally biased region" description="Low complexity" evidence="2">
    <location>
        <begin position="253"/>
        <end position="274"/>
    </location>
</feature>
<keyword evidence="1" id="KW-0479">Metal-binding</keyword>
<dbReference type="InterPro" id="IPR025558">
    <property type="entry name" value="DUF4283"/>
</dbReference>
<feature type="region of interest" description="Disordered" evidence="2">
    <location>
        <begin position="237"/>
        <end position="286"/>
    </location>
</feature>
<dbReference type="PROSITE" id="PS50158">
    <property type="entry name" value="ZF_CCHC"/>
    <property type="match status" value="1"/>
</dbReference>
<dbReference type="Pfam" id="PF14111">
    <property type="entry name" value="DUF4283"/>
    <property type="match status" value="1"/>
</dbReference>
<dbReference type="InterPro" id="IPR001878">
    <property type="entry name" value="Znf_CCHC"/>
</dbReference>
<organism evidence="4 5">
    <name type="scientific">Gossypium stocksii</name>
    <dbReference type="NCBI Taxonomy" id="47602"/>
    <lineage>
        <taxon>Eukaryota</taxon>
        <taxon>Viridiplantae</taxon>
        <taxon>Streptophyta</taxon>
        <taxon>Embryophyta</taxon>
        <taxon>Tracheophyta</taxon>
        <taxon>Spermatophyta</taxon>
        <taxon>Magnoliopsida</taxon>
        <taxon>eudicotyledons</taxon>
        <taxon>Gunneridae</taxon>
        <taxon>Pentapetalae</taxon>
        <taxon>rosids</taxon>
        <taxon>malvids</taxon>
        <taxon>Malvales</taxon>
        <taxon>Malvaceae</taxon>
        <taxon>Malvoideae</taxon>
        <taxon>Gossypium</taxon>
    </lineage>
</organism>
<sequence length="467" mass="51621">MGLGLYSNEKTAVAIGPEEDEDFELSEDDVEHSTINGIPSIKFSDRINQIVIKHMEFTVVIKLLGRTIGYNALQNKVNSIWKPSQPFKLMDVENGYFLAKFKNPDHYERALCQGPWVVFGQYLTVQQWTLDFNPTQPYPSTVMAWIRLLGLPGHMYERQVLREIGATIGEVAKLDFNTDNGVRGRFARMAVFVNLGKPLISQVIINGVTQRIEYEHLPTVCFQCGHYGHIKEICPKENRQSRTKGPQELQVNSTESSPMEATSSASSIGKSISTCRNDDNKGSDSLSRAEILKKSSQEPPIIPNPPIIIDSLDHYTNPNSLNPGKDIGEAIEDCHAQSSLQTVQEIVRTPTTGILDAAKHSVVLFEENSQSTTKGNAQKNRAKTGAHQAELTASRGITKAGNTRKGRSLKVNKEKGNPFKVSPSKISLSDSITSMVELLQTQVQQGLVNEIPKGTMGKTGDNTETKQ</sequence>
<evidence type="ECO:0000256" key="2">
    <source>
        <dbReference type="SAM" id="MobiDB-lite"/>
    </source>
</evidence>
<dbReference type="OrthoDB" id="1427152at2759"/>
<gene>
    <name evidence="4" type="ORF">J1N35_043593</name>
</gene>
<dbReference type="AlphaFoldDB" id="A0A9D3U7S9"/>
<accession>A0A9D3U7S9</accession>
<evidence type="ECO:0000256" key="1">
    <source>
        <dbReference type="PROSITE-ProRule" id="PRU00047"/>
    </source>
</evidence>
<dbReference type="PANTHER" id="PTHR31286">
    <property type="entry name" value="GLYCINE-RICH CELL WALL STRUCTURAL PROTEIN 1.8-LIKE"/>
    <property type="match status" value="1"/>
</dbReference>
<evidence type="ECO:0000259" key="3">
    <source>
        <dbReference type="PROSITE" id="PS50158"/>
    </source>
</evidence>
<keyword evidence="1" id="KW-0863">Zinc-finger</keyword>
<comment type="caution">
    <text evidence="4">The sequence shown here is derived from an EMBL/GenBank/DDBJ whole genome shotgun (WGS) entry which is preliminary data.</text>
</comment>
<dbReference type="Proteomes" id="UP000828251">
    <property type="component" value="Unassembled WGS sequence"/>
</dbReference>
<keyword evidence="5" id="KW-1185">Reference proteome</keyword>
<name>A0A9D3U7S9_9ROSI</name>
<evidence type="ECO:0000313" key="4">
    <source>
        <dbReference type="EMBL" id="KAH1031419.1"/>
    </source>
</evidence>
<reference evidence="4 5" key="1">
    <citation type="journal article" date="2021" name="Plant Biotechnol. J.">
        <title>Multi-omics assisted identification of the key and species-specific regulatory components of drought-tolerant mechanisms in Gossypium stocksii.</title>
        <authorList>
            <person name="Yu D."/>
            <person name="Ke L."/>
            <person name="Zhang D."/>
            <person name="Wu Y."/>
            <person name="Sun Y."/>
            <person name="Mei J."/>
            <person name="Sun J."/>
            <person name="Sun Y."/>
        </authorList>
    </citation>
    <scope>NUCLEOTIDE SEQUENCE [LARGE SCALE GENOMIC DNA]</scope>
    <source>
        <strain evidence="5">cv. E1</strain>
        <tissue evidence="4">Leaf</tissue>
    </source>
</reference>
<keyword evidence="1" id="KW-0862">Zinc</keyword>
<proteinExistence type="predicted"/>
<dbReference type="GO" id="GO:0003676">
    <property type="term" value="F:nucleic acid binding"/>
    <property type="evidence" value="ECO:0007669"/>
    <property type="project" value="InterPro"/>
</dbReference>
<dbReference type="InterPro" id="IPR040256">
    <property type="entry name" value="At4g02000-like"/>
</dbReference>
<protein>
    <recommendedName>
        <fullName evidence="3">CCHC-type domain-containing protein</fullName>
    </recommendedName>
</protein>
<dbReference type="GO" id="GO:0008270">
    <property type="term" value="F:zinc ion binding"/>
    <property type="evidence" value="ECO:0007669"/>
    <property type="project" value="UniProtKB-KW"/>
</dbReference>